<dbReference type="GO" id="GO:0009982">
    <property type="term" value="F:pseudouridine synthase activity"/>
    <property type="evidence" value="ECO:0007669"/>
    <property type="project" value="InterPro"/>
</dbReference>
<name>L0FVS3_ECHVK</name>
<dbReference type="SUPFAM" id="SSF55120">
    <property type="entry name" value="Pseudouridine synthase"/>
    <property type="match status" value="1"/>
</dbReference>
<proteinExistence type="inferred from homology"/>
<gene>
    <name evidence="4" type="ordered locus">Echvi_0583</name>
</gene>
<dbReference type="GO" id="GO:0003723">
    <property type="term" value="F:RNA binding"/>
    <property type="evidence" value="ECO:0007669"/>
    <property type="project" value="InterPro"/>
</dbReference>
<evidence type="ECO:0000313" key="4">
    <source>
        <dbReference type="EMBL" id="AGA76861.1"/>
    </source>
</evidence>
<keyword evidence="5" id="KW-1185">Reference proteome</keyword>
<keyword evidence="2" id="KW-0413">Isomerase</keyword>
<dbReference type="InterPro" id="IPR006224">
    <property type="entry name" value="PsdUridine_synth_RluA-like_CS"/>
</dbReference>
<dbReference type="AlphaFoldDB" id="L0FVS3"/>
<dbReference type="Gene3D" id="3.30.2350.10">
    <property type="entry name" value="Pseudouridine synthase"/>
    <property type="match status" value="1"/>
</dbReference>
<dbReference type="CDD" id="cd02869">
    <property type="entry name" value="PseudoU_synth_RluA_like"/>
    <property type="match status" value="1"/>
</dbReference>
<protein>
    <submittedName>
        <fullName evidence="4">23S RNA-specific pseudouridylate synthase</fullName>
    </submittedName>
</protein>
<feature type="domain" description="Pseudouridine synthase RsuA/RluA-like" evidence="3">
    <location>
        <begin position="14"/>
        <end position="170"/>
    </location>
</feature>
<dbReference type="GO" id="GO:0001522">
    <property type="term" value="P:pseudouridine synthesis"/>
    <property type="evidence" value="ECO:0007669"/>
    <property type="project" value="InterPro"/>
</dbReference>
<dbReference type="OrthoDB" id="835205at2"/>
<evidence type="ECO:0000313" key="5">
    <source>
        <dbReference type="Proteomes" id="UP000010796"/>
    </source>
</evidence>
<dbReference type="RefSeq" id="WP_015264427.1">
    <property type="nucleotide sequence ID" value="NC_019904.1"/>
</dbReference>
<dbReference type="InterPro" id="IPR020103">
    <property type="entry name" value="PsdUridine_synth_cat_dom_sf"/>
</dbReference>
<dbReference type="PATRIC" id="fig|926556.3.peg.577"/>
<dbReference type="Proteomes" id="UP000010796">
    <property type="component" value="Chromosome"/>
</dbReference>
<dbReference type="PROSITE" id="PS01129">
    <property type="entry name" value="PSI_RLU"/>
    <property type="match status" value="1"/>
</dbReference>
<dbReference type="STRING" id="926556.Echvi_0583"/>
<dbReference type="PANTHER" id="PTHR21600:SF83">
    <property type="entry name" value="PSEUDOURIDYLATE SYNTHASE RPUSD4, MITOCHONDRIAL"/>
    <property type="match status" value="1"/>
</dbReference>
<evidence type="ECO:0000256" key="1">
    <source>
        <dbReference type="ARBA" id="ARBA00010876"/>
    </source>
</evidence>
<comment type="similarity">
    <text evidence="1">Belongs to the pseudouridine synthase RluA family.</text>
</comment>
<dbReference type="InterPro" id="IPR050188">
    <property type="entry name" value="RluA_PseudoU_synthase"/>
</dbReference>
<dbReference type="Pfam" id="PF00849">
    <property type="entry name" value="PseudoU_synth_2"/>
    <property type="match status" value="1"/>
</dbReference>
<dbReference type="eggNOG" id="COG0564">
    <property type="taxonomic scope" value="Bacteria"/>
</dbReference>
<sequence>MAKQPFTVVYEDNHLLVVNKHAGVLVQGDHTGDKTLTDYCKAYIAEKYDKPGAVFLHPVHRIDRPVSGLVVFARTSKALERMMVLFKKREVHKVYWAIVKKRPKEEIGKLTHYLKKDESRNVTTAYDKEVEGSKRAELDYKRLGKLNDHWLVEVRPKTGRPHQIRVQLAAMGCPIRGDLRYGFSKPNPDASINLHAFHLIFVHPVKKEKLYLRAALPEEAFWEQYLDFEKVKAQDQHLGNTFSG</sequence>
<dbReference type="InterPro" id="IPR006145">
    <property type="entry name" value="PsdUridine_synth_RsuA/RluA"/>
</dbReference>
<dbReference type="GO" id="GO:0006396">
    <property type="term" value="P:RNA processing"/>
    <property type="evidence" value="ECO:0007669"/>
    <property type="project" value="UniProtKB-ARBA"/>
</dbReference>
<accession>L0FVS3</accession>
<organism evidence="4 5">
    <name type="scientific">Echinicola vietnamensis (strain DSM 17526 / LMG 23754 / KMM 6221)</name>
    <dbReference type="NCBI Taxonomy" id="926556"/>
    <lineage>
        <taxon>Bacteria</taxon>
        <taxon>Pseudomonadati</taxon>
        <taxon>Bacteroidota</taxon>
        <taxon>Cytophagia</taxon>
        <taxon>Cytophagales</taxon>
        <taxon>Cyclobacteriaceae</taxon>
        <taxon>Echinicola</taxon>
    </lineage>
</organism>
<evidence type="ECO:0000256" key="2">
    <source>
        <dbReference type="ARBA" id="ARBA00023235"/>
    </source>
</evidence>
<evidence type="ECO:0000259" key="3">
    <source>
        <dbReference type="Pfam" id="PF00849"/>
    </source>
</evidence>
<reference evidence="5" key="1">
    <citation type="submission" date="2012-02" db="EMBL/GenBank/DDBJ databases">
        <title>The complete genome of Echinicola vietnamensis DSM 17526.</title>
        <authorList>
            <person name="Lucas S."/>
            <person name="Copeland A."/>
            <person name="Lapidus A."/>
            <person name="Glavina del Rio T."/>
            <person name="Dalin E."/>
            <person name="Tice H."/>
            <person name="Bruce D."/>
            <person name="Goodwin L."/>
            <person name="Pitluck S."/>
            <person name="Peters L."/>
            <person name="Ovchinnikova G."/>
            <person name="Teshima H."/>
            <person name="Kyrpides N."/>
            <person name="Mavromatis K."/>
            <person name="Ivanova N."/>
            <person name="Brettin T."/>
            <person name="Detter J.C."/>
            <person name="Han C."/>
            <person name="Larimer F."/>
            <person name="Land M."/>
            <person name="Hauser L."/>
            <person name="Markowitz V."/>
            <person name="Cheng J.-F."/>
            <person name="Hugenholtz P."/>
            <person name="Woyke T."/>
            <person name="Wu D."/>
            <person name="Brambilla E."/>
            <person name="Klenk H.-P."/>
            <person name="Eisen J.A."/>
        </authorList>
    </citation>
    <scope>NUCLEOTIDE SEQUENCE [LARGE SCALE GENOMIC DNA]</scope>
    <source>
        <strain evidence="5">DSM 17526 / LMG 23754 / KMM 6221</strain>
    </source>
</reference>
<dbReference type="PANTHER" id="PTHR21600">
    <property type="entry name" value="MITOCHONDRIAL RNA PSEUDOURIDINE SYNTHASE"/>
    <property type="match status" value="1"/>
</dbReference>
<dbReference type="HOGENOM" id="CLU_016902_11_2_10"/>
<dbReference type="KEGG" id="evi:Echvi_0583"/>
<dbReference type="EMBL" id="CP003346">
    <property type="protein sequence ID" value="AGA76861.1"/>
    <property type="molecule type" value="Genomic_DNA"/>
</dbReference>
<dbReference type="GO" id="GO:0140098">
    <property type="term" value="F:catalytic activity, acting on RNA"/>
    <property type="evidence" value="ECO:0007669"/>
    <property type="project" value="UniProtKB-ARBA"/>
</dbReference>